<dbReference type="GO" id="GO:0004061">
    <property type="term" value="F:arylformamidase activity"/>
    <property type="evidence" value="ECO:0007669"/>
    <property type="project" value="InterPro"/>
</dbReference>
<dbReference type="PANTHER" id="PTHR31118">
    <property type="entry name" value="CYCLASE-LIKE PROTEIN 2"/>
    <property type="match status" value="1"/>
</dbReference>
<keyword evidence="2" id="KW-1185">Reference proteome</keyword>
<dbReference type="GO" id="GO:0019441">
    <property type="term" value="P:L-tryptophan catabolic process to kynurenine"/>
    <property type="evidence" value="ECO:0007669"/>
    <property type="project" value="InterPro"/>
</dbReference>
<organism evidence="1 2">
    <name type="scientific">Paenibacillus contaminans</name>
    <dbReference type="NCBI Taxonomy" id="450362"/>
    <lineage>
        <taxon>Bacteria</taxon>
        <taxon>Bacillati</taxon>
        <taxon>Bacillota</taxon>
        <taxon>Bacilli</taxon>
        <taxon>Bacillales</taxon>
        <taxon>Paenibacillaceae</taxon>
        <taxon>Paenibacillus</taxon>
    </lineage>
</organism>
<name>A0A329MU64_9BACL</name>
<gene>
    <name evidence="1" type="ORF">DQG23_03195</name>
</gene>
<reference evidence="1 2" key="1">
    <citation type="journal article" date="2009" name="Int. J. Syst. Evol. Microbiol.">
        <title>Paenibacillus contaminans sp. nov., isolated from a contaminated laboratory plate.</title>
        <authorList>
            <person name="Chou J.H."/>
            <person name="Lee J.H."/>
            <person name="Lin M.C."/>
            <person name="Chang P.S."/>
            <person name="Arun A.B."/>
            <person name="Young C.C."/>
            <person name="Chen W.M."/>
        </authorList>
    </citation>
    <scope>NUCLEOTIDE SEQUENCE [LARGE SCALE GENOMIC DNA]</scope>
    <source>
        <strain evidence="1 2">CKOBP-6</strain>
    </source>
</reference>
<dbReference type="InterPro" id="IPR007325">
    <property type="entry name" value="KFase/CYL"/>
</dbReference>
<evidence type="ECO:0000313" key="1">
    <source>
        <dbReference type="EMBL" id="RAV23212.1"/>
    </source>
</evidence>
<dbReference type="PANTHER" id="PTHR31118:SF32">
    <property type="entry name" value="KYNURENINE FORMAMIDASE"/>
    <property type="match status" value="1"/>
</dbReference>
<proteinExistence type="predicted"/>
<dbReference type="SUPFAM" id="SSF102198">
    <property type="entry name" value="Putative cyclase"/>
    <property type="match status" value="1"/>
</dbReference>
<evidence type="ECO:0000313" key="2">
    <source>
        <dbReference type="Proteomes" id="UP000250369"/>
    </source>
</evidence>
<dbReference type="AlphaFoldDB" id="A0A329MU64"/>
<dbReference type="Proteomes" id="UP000250369">
    <property type="component" value="Unassembled WGS sequence"/>
</dbReference>
<dbReference type="EMBL" id="QMFB01000001">
    <property type="protein sequence ID" value="RAV23212.1"/>
    <property type="molecule type" value="Genomic_DNA"/>
</dbReference>
<sequence>MFSGINSNFAHEDWIYHFMRRLLAMKGTLIDLSMDIYHAAPTFAFDPKCAVIVHNTVDSIGYNITHLSMSTHQGTHLDAPFHFLDDGKTVEQLDLNKCIGEALLVDLSHKQPKEPITPEDFAGYADRIGEGTRLIYRTDWHKQYPQKLYFFDFPYMTIELAEWLAERKIALIGMDVPTPNPTDYDPVHKILLSAEIVIVEGLANLGDIGTDTFFFMAAPLRIRGRDGSPVRALAMVNSETAGGDR</sequence>
<dbReference type="Gene3D" id="3.50.30.50">
    <property type="entry name" value="Putative cyclase"/>
    <property type="match status" value="1"/>
</dbReference>
<dbReference type="InterPro" id="IPR037175">
    <property type="entry name" value="KFase_sf"/>
</dbReference>
<dbReference type="Pfam" id="PF04199">
    <property type="entry name" value="Cyclase"/>
    <property type="match status" value="1"/>
</dbReference>
<accession>A0A329MU64</accession>
<protein>
    <submittedName>
        <fullName evidence="1">Cyclase family protein</fullName>
    </submittedName>
</protein>
<comment type="caution">
    <text evidence="1">The sequence shown here is derived from an EMBL/GenBank/DDBJ whole genome shotgun (WGS) entry which is preliminary data.</text>
</comment>